<dbReference type="Proteomes" id="UP000199673">
    <property type="component" value="Unassembled WGS sequence"/>
</dbReference>
<dbReference type="OrthoDB" id="2989600at2"/>
<evidence type="ECO:0000313" key="2">
    <source>
        <dbReference type="EMBL" id="SFU01895.1"/>
    </source>
</evidence>
<dbReference type="SUPFAM" id="SSF48576">
    <property type="entry name" value="Terpenoid synthases"/>
    <property type="match status" value="1"/>
</dbReference>
<dbReference type="EC" id="4.2.3.-" evidence="1"/>
<dbReference type="AlphaFoldDB" id="A0A1I7CR28"/>
<dbReference type="GO" id="GO:0046872">
    <property type="term" value="F:metal ion binding"/>
    <property type="evidence" value="ECO:0007669"/>
    <property type="project" value="UniProtKB-KW"/>
</dbReference>
<evidence type="ECO:0000313" key="3">
    <source>
        <dbReference type="Proteomes" id="UP000199673"/>
    </source>
</evidence>
<dbReference type="Pfam" id="PF19086">
    <property type="entry name" value="Terpene_syn_C_2"/>
    <property type="match status" value="1"/>
</dbReference>
<keyword evidence="3" id="KW-1185">Reference proteome</keyword>
<sequence length="302" mass="34517">MNQYLLPVSINTATPFLEPEICSWMWESGLVSSEPRLERMQDQKIIWFAGYLFPEMDAGKLDLITRFFCCLFILDDLLDEVGTDESMLLLEALANTTTTSALRTSGIVKALIDQLGLLMLSISRLGSEHWKAGFYASWSDYLEAQQWEVQNRIAGHAPALAEYKEMRLFSSGVYLALHLLKMGWTNLDCPVSWIEQKVGRIICLSNDLRSVEKERKDQDFHNELLLLQLQTGCSDSISYSYARKQLEGLFDQLFKLLELIKEKEGYSEAWVNELLLLLGGCMYWSDQDTARYGISVNGISKF</sequence>
<dbReference type="PANTHER" id="PTHR35201:SF4">
    <property type="entry name" value="BETA-PINACENE SYNTHASE-RELATED"/>
    <property type="match status" value="1"/>
</dbReference>
<keyword evidence="1" id="KW-0479">Metal-binding</keyword>
<protein>
    <recommendedName>
        <fullName evidence="1">Terpene synthase</fullName>
        <ecNumber evidence="1">4.2.3.-</ecNumber>
    </recommendedName>
</protein>
<organism evidence="2 3">
    <name type="scientific">Algoriphagus locisalis</name>
    <dbReference type="NCBI Taxonomy" id="305507"/>
    <lineage>
        <taxon>Bacteria</taxon>
        <taxon>Pseudomonadati</taxon>
        <taxon>Bacteroidota</taxon>
        <taxon>Cytophagia</taxon>
        <taxon>Cytophagales</taxon>
        <taxon>Cyclobacteriaceae</taxon>
        <taxon>Algoriphagus</taxon>
    </lineage>
</organism>
<reference evidence="3" key="1">
    <citation type="submission" date="2016-10" db="EMBL/GenBank/DDBJ databases">
        <authorList>
            <person name="Varghese N."/>
            <person name="Submissions S."/>
        </authorList>
    </citation>
    <scope>NUCLEOTIDE SEQUENCE [LARGE SCALE GENOMIC DNA]</scope>
    <source>
        <strain evidence="3">DSM 23445</strain>
    </source>
</reference>
<keyword evidence="1" id="KW-0460">Magnesium</keyword>
<accession>A0A1I7CR28</accession>
<dbReference type="STRING" id="305507.SAMN04489724_3345"/>
<comment type="similarity">
    <text evidence="1">Belongs to the terpene synthase family.</text>
</comment>
<dbReference type="Gene3D" id="1.10.600.10">
    <property type="entry name" value="Farnesyl Diphosphate Synthase"/>
    <property type="match status" value="1"/>
</dbReference>
<evidence type="ECO:0000256" key="1">
    <source>
        <dbReference type="RuleBase" id="RU366034"/>
    </source>
</evidence>
<dbReference type="InterPro" id="IPR008949">
    <property type="entry name" value="Isoprenoid_synthase_dom_sf"/>
</dbReference>
<dbReference type="InterPro" id="IPR034686">
    <property type="entry name" value="Terpene_cyclase-like_2"/>
</dbReference>
<dbReference type="EMBL" id="FPBF01000005">
    <property type="protein sequence ID" value="SFU01895.1"/>
    <property type="molecule type" value="Genomic_DNA"/>
</dbReference>
<dbReference type="PANTHER" id="PTHR35201">
    <property type="entry name" value="TERPENE SYNTHASE"/>
    <property type="match status" value="1"/>
</dbReference>
<proteinExistence type="inferred from homology"/>
<gene>
    <name evidence="2" type="ORF">SAMN04489724_3345</name>
</gene>
<name>A0A1I7CR28_9BACT</name>
<dbReference type="GO" id="GO:0010333">
    <property type="term" value="F:terpene synthase activity"/>
    <property type="evidence" value="ECO:0007669"/>
    <property type="project" value="InterPro"/>
</dbReference>
<dbReference type="RefSeq" id="WP_091695581.1">
    <property type="nucleotide sequence ID" value="NZ_FPBF01000005.1"/>
</dbReference>
<comment type="cofactor">
    <cofactor evidence="1">
        <name>Mg(2+)</name>
        <dbReference type="ChEBI" id="CHEBI:18420"/>
    </cofactor>
</comment>
<keyword evidence="1" id="KW-0456">Lyase</keyword>